<dbReference type="Gene3D" id="1.20.930.10">
    <property type="entry name" value="Conserved domain common to transcription factors TFIIS, elongin A, CRSP70"/>
    <property type="match status" value="1"/>
</dbReference>
<keyword evidence="6" id="KW-0508">mRNA splicing</keyword>
<proteinExistence type="inferred from homology"/>
<dbReference type="SUPFAM" id="SSF47676">
    <property type="entry name" value="Conserved domain common to transcription factors TFIIS, elongin A, CRSP70"/>
    <property type="match status" value="1"/>
</dbReference>
<dbReference type="PROSITE" id="PS51319">
    <property type="entry name" value="TFIIS_N"/>
    <property type="match status" value="1"/>
</dbReference>
<feature type="compositionally biased region" description="Basic and acidic residues" evidence="10">
    <location>
        <begin position="132"/>
        <end position="152"/>
    </location>
</feature>
<dbReference type="GO" id="GO:0006397">
    <property type="term" value="P:mRNA processing"/>
    <property type="evidence" value="ECO:0007669"/>
    <property type="project" value="UniProtKB-KW"/>
</dbReference>
<dbReference type="OrthoDB" id="21124at2759"/>
<feature type="compositionally biased region" description="Acidic residues" evidence="10">
    <location>
        <begin position="278"/>
        <end position="299"/>
    </location>
</feature>
<dbReference type="InterPro" id="IPR017923">
    <property type="entry name" value="TFIIS_N"/>
</dbReference>
<feature type="compositionally biased region" description="Acidic residues" evidence="10">
    <location>
        <begin position="233"/>
        <end position="242"/>
    </location>
</feature>
<evidence type="ECO:0000256" key="8">
    <source>
        <dbReference type="ARBA" id="ARBA00037992"/>
    </source>
</evidence>
<feature type="domain" description="TFIIS N-terminal" evidence="11">
    <location>
        <begin position="413"/>
        <end position="491"/>
    </location>
</feature>
<comment type="subcellular location">
    <subcellularLocation>
        <location evidence="9">Nucleus</location>
    </subcellularLocation>
</comment>
<dbReference type="EMBL" id="VZUJ01092676">
    <property type="protein sequence ID" value="NXV79187.1"/>
    <property type="molecule type" value="Genomic_DNA"/>
</dbReference>
<feature type="compositionally biased region" description="Basic and acidic residues" evidence="10">
    <location>
        <begin position="243"/>
        <end position="257"/>
    </location>
</feature>
<feature type="compositionally biased region" description="Basic and acidic residues" evidence="10">
    <location>
        <begin position="1"/>
        <end position="19"/>
    </location>
</feature>
<dbReference type="Proteomes" id="UP000518911">
    <property type="component" value="Unassembled WGS sequence"/>
</dbReference>
<keyword evidence="13" id="KW-1185">Reference proteome</keyword>
<protein>
    <submittedName>
        <fullName evidence="12">IWS1 protein</fullName>
    </submittedName>
</protein>
<dbReference type="GO" id="GO:0016973">
    <property type="term" value="P:poly(A)+ mRNA export from nucleus"/>
    <property type="evidence" value="ECO:0007669"/>
    <property type="project" value="TreeGrafter"/>
</dbReference>
<keyword evidence="2" id="KW-0507">mRNA processing</keyword>
<evidence type="ECO:0000256" key="4">
    <source>
        <dbReference type="ARBA" id="ARBA00023015"/>
    </source>
</evidence>
<dbReference type="InterPro" id="IPR051037">
    <property type="entry name" value="RNAPII_TF_IWS1"/>
</dbReference>
<dbReference type="PANTHER" id="PTHR46010">
    <property type="entry name" value="PROTEIN IWS1 HOMOLOG"/>
    <property type="match status" value="1"/>
</dbReference>
<dbReference type="PANTHER" id="PTHR46010:SF1">
    <property type="entry name" value="PROTEIN IWS1 HOMOLOG"/>
    <property type="match status" value="1"/>
</dbReference>
<evidence type="ECO:0000313" key="12">
    <source>
        <dbReference type="EMBL" id="NXV79187.1"/>
    </source>
</evidence>
<evidence type="ECO:0000313" key="13">
    <source>
        <dbReference type="Proteomes" id="UP000518911"/>
    </source>
</evidence>
<evidence type="ECO:0000256" key="5">
    <source>
        <dbReference type="ARBA" id="ARBA00023163"/>
    </source>
</evidence>
<accession>A0A7L3WSM7</accession>
<keyword evidence="7 9" id="KW-0539">Nucleus</keyword>
<feature type="compositionally biased region" description="Basic and acidic residues" evidence="10">
    <location>
        <begin position="75"/>
        <end position="92"/>
    </location>
</feature>
<evidence type="ECO:0000259" key="11">
    <source>
        <dbReference type="PROSITE" id="PS51319"/>
    </source>
</evidence>
<dbReference type="FunFam" id="1.20.930.10:FF:000001">
    <property type="entry name" value="IWS1, SUPT6H interacting protein"/>
    <property type="match status" value="1"/>
</dbReference>
<dbReference type="InterPro" id="IPR035441">
    <property type="entry name" value="TFIIS/LEDGF_dom_sf"/>
</dbReference>
<evidence type="ECO:0000256" key="3">
    <source>
        <dbReference type="ARBA" id="ARBA00022816"/>
    </source>
</evidence>
<evidence type="ECO:0000256" key="1">
    <source>
        <dbReference type="ARBA" id="ARBA00022448"/>
    </source>
</evidence>
<feature type="compositionally biased region" description="Basic and acidic residues" evidence="10">
    <location>
        <begin position="498"/>
        <end position="509"/>
    </location>
</feature>
<evidence type="ECO:0000256" key="9">
    <source>
        <dbReference type="PROSITE-ProRule" id="PRU00649"/>
    </source>
</evidence>
<dbReference type="GO" id="GO:0008380">
    <property type="term" value="P:RNA splicing"/>
    <property type="evidence" value="ECO:0007669"/>
    <property type="project" value="UniProtKB-KW"/>
</dbReference>
<name>A0A7L3WSM7_9GRUI</name>
<evidence type="ECO:0000256" key="6">
    <source>
        <dbReference type="ARBA" id="ARBA00023187"/>
    </source>
</evidence>
<feature type="non-terminal residue" evidence="12">
    <location>
        <position position="1"/>
    </location>
</feature>
<organism evidence="12 13">
    <name type="scientific">Atlantisia rogersi</name>
    <name type="common">Inaccessible Island rail</name>
    <dbReference type="NCBI Taxonomy" id="2478892"/>
    <lineage>
        <taxon>Eukaryota</taxon>
        <taxon>Metazoa</taxon>
        <taxon>Chordata</taxon>
        <taxon>Craniata</taxon>
        <taxon>Vertebrata</taxon>
        <taxon>Euteleostomi</taxon>
        <taxon>Archelosauria</taxon>
        <taxon>Archosauria</taxon>
        <taxon>Dinosauria</taxon>
        <taxon>Saurischia</taxon>
        <taxon>Theropoda</taxon>
        <taxon>Coelurosauria</taxon>
        <taxon>Aves</taxon>
        <taxon>Neognathae</taxon>
        <taxon>Neoaves</taxon>
        <taxon>Gruiformes</taxon>
        <taxon>Rallidae</taxon>
        <taxon>Atlantisia</taxon>
    </lineage>
</organism>
<sequence length="618" mass="70361">EPHMTDSENEDIPRQKDSDSDNEEPPNHNVSDSENEAAHGGKDSDSDTEDHPNRHLSDSENEEALNHQASDSENGEPHRDHSSDFENEESHKQPATSDSESEELHKQPASDSESEDVSRHKQEIESEDSDGEDRKEEVQNDSHNSDNEHVREGFQGSDSEEEGPKRRKISDSDEEEKEEEKIVKRKTAILSDSEDDNEKTPAKKARILSDVEESDSDAASEKSDKRKKNIVSDSEEEEEEEERKENAGKKKEEKDLFGSDSESGNEQENLIADIFGESGDEEEEEFTGFNQEDLEEEKGDADMKETADESDSDDNIKRGKHMDFMSDFDMMLQRKKSMSGKRRRNRDGGTFISDADDVVSAMIVKMNEAAEEDRQLNTQKKPALKKLTLLPTVVMHLKKQDLKETFIDSGVMSAIKEWLSPLPDRSLPALKIREELLKILQELPSVSQETLKHSGIGRAVMYLYKHPKESRPNKDMAGKLINEWSRPIFGLTSNYKGMTREEREQRDLEQMPQRRRLSSSGGQTPRRDLEKVLTGEEKALRPGDPGFCARARVPMPSNKDYVVRPKWNVEMESSRFQGTSKKGVSRLDKQMRKFTDIRKKSRSAHAVKISIEGNKMPL</sequence>
<gene>
    <name evidence="12" type="primary">Iws1</name>
    <name evidence="12" type="ORF">ATLROG_R03576</name>
</gene>
<dbReference type="Pfam" id="PF08711">
    <property type="entry name" value="Med26"/>
    <property type="match status" value="1"/>
</dbReference>
<evidence type="ECO:0000256" key="10">
    <source>
        <dbReference type="SAM" id="MobiDB-lite"/>
    </source>
</evidence>
<feature type="non-terminal residue" evidence="12">
    <location>
        <position position="618"/>
    </location>
</feature>
<keyword evidence="5" id="KW-0804">Transcription</keyword>
<dbReference type="GO" id="GO:0005634">
    <property type="term" value="C:nucleus"/>
    <property type="evidence" value="ECO:0007669"/>
    <property type="project" value="UniProtKB-SubCell"/>
</dbReference>
<keyword evidence="1" id="KW-0813">Transport</keyword>
<reference evidence="12 13" key="1">
    <citation type="submission" date="2019-09" db="EMBL/GenBank/DDBJ databases">
        <title>Bird 10,000 Genomes (B10K) Project - Family phase.</title>
        <authorList>
            <person name="Zhang G."/>
        </authorList>
    </citation>
    <scope>NUCLEOTIDE SEQUENCE [LARGE SCALE GENOMIC DNA]</scope>
    <source>
        <strain evidence="12">OUT-0055</strain>
        <tissue evidence="12">Blood</tissue>
    </source>
</reference>
<feature type="region of interest" description="Disordered" evidence="10">
    <location>
        <begin position="495"/>
        <end position="531"/>
    </location>
</feature>
<comment type="similarity">
    <text evidence="8">Belongs to the IWS1 family.</text>
</comment>
<evidence type="ECO:0000256" key="2">
    <source>
        <dbReference type="ARBA" id="ARBA00022664"/>
    </source>
</evidence>
<keyword evidence="3" id="KW-0509">mRNA transport</keyword>
<feature type="region of interest" description="Disordered" evidence="10">
    <location>
        <begin position="1"/>
        <end position="319"/>
    </location>
</feature>
<dbReference type="AlphaFoldDB" id="A0A7L3WSM7"/>
<evidence type="ECO:0000256" key="7">
    <source>
        <dbReference type="ARBA" id="ARBA00023242"/>
    </source>
</evidence>
<feature type="compositionally biased region" description="Basic and acidic residues" evidence="10">
    <location>
        <begin position="36"/>
        <end position="58"/>
    </location>
</feature>
<keyword evidence="4" id="KW-0805">Transcription regulation</keyword>
<comment type="caution">
    <text evidence="12">The sequence shown here is derived from an EMBL/GenBank/DDBJ whole genome shotgun (WGS) entry which is preliminary data.</text>
</comment>